<protein>
    <submittedName>
        <fullName evidence="1">RHS repeat-associated core domain-containing protein</fullName>
    </submittedName>
</protein>
<reference evidence="2" key="1">
    <citation type="submission" date="2021-01" db="EMBL/GenBank/DDBJ databases">
        <title>Genome public.</title>
        <authorList>
            <person name="Liu C."/>
            <person name="Sun Q."/>
        </authorList>
    </citation>
    <scope>NUCLEOTIDE SEQUENCE [LARGE SCALE GENOMIC DNA]</scope>
    <source>
        <strain evidence="2">YIM B02567</strain>
    </source>
</reference>
<dbReference type="Proteomes" id="UP000628669">
    <property type="component" value="Unassembled WGS sequence"/>
</dbReference>
<dbReference type="EMBL" id="JAENHK010000010">
    <property type="protein sequence ID" value="MBK1896064.1"/>
    <property type="molecule type" value="Genomic_DNA"/>
</dbReference>
<dbReference type="PANTHER" id="PTHR32305:SF15">
    <property type="entry name" value="PROTEIN RHSA-RELATED"/>
    <property type="match status" value="1"/>
</dbReference>
<keyword evidence="2" id="KW-1185">Reference proteome</keyword>
<dbReference type="RefSeq" id="WP_200245443.1">
    <property type="nucleotide sequence ID" value="NZ_JAENHK010000010.1"/>
</dbReference>
<dbReference type="Gene3D" id="2.180.10.10">
    <property type="entry name" value="RHS repeat-associated core"/>
    <property type="match status" value="1"/>
</dbReference>
<organism evidence="1 2">
    <name type="scientific">Chryseobacterium paridis</name>
    <dbReference type="NCBI Taxonomy" id="2800328"/>
    <lineage>
        <taxon>Bacteria</taxon>
        <taxon>Pseudomonadati</taxon>
        <taxon>Bacteroidota</taxon>
        <taxon>Flavobacteriia</taxon>
        <taxon>Flavobacteriales</taxon>
        <taxon>Weeksellaceae</taxon>
        <taxon>Chryseobacterium group</taxon>
        <taxon>Chryseobacterium</taxon>
    </lineage>
</organism>
<evidence type="ECO:0000313" key="2">
    <source>
        <dbReference type="Proteomes" id="UP000628669"/>
    </source>
</evidence>
<dbReference type="NCBIfam" id="TIGR03696">
    <property type="entry name" value="Rhs_assc_core"/>
    <property type="match status" value="1"/>
</dbReference>
<gene>
    <name evidence="1" type="ORF">JHL15_09900</name>
</gene>
<feature type="non-terminal residue" evidence="1">
    <location>
        <position position="1"/>
    </location>
</feature>
<accession>A0ABS1FUF2</accession>
<evidence type="ECO:0000313" key="1">
    <source>
        <dbReference type="EMBL" id="MBK1896064.1"/>
    </source>
</evidence>
<dbReference type="InterPro" id="IPR022385">
    <property type="entry name" value="Rhs_assc_core"/>
</dbReference>
<name>A0ABS1FUF2_9FLAO</name>
<sequence length="652" mass="74683">IVFTQHKRLATDPEKRITENFGYDAQNRLLTHTHQIDNNPVEVLTQNKYNELSQLEFKKVGGANAAAPLQQIDYKYNIRGWMTQINDPSALGTDLFGYSIKYNNPLTENWTPRYNGNISEIDWVTKNDNVVRRYVYMYDSVNRLTGGYYLEPNNSVIWAGYFNENYNYDLNGNITKLTRMGKSPTAQNTSLLIDDLTYTYTGNRLSTVADASQNTSGYPYFAAPNVIGYDNNGNMTIHKDKGINEIKYNFLNLPNKYSYSYGSYSYKYRADGVKIEKESYYIIPNSTYKVSYLDGFQYSDYSDQTFGLDFVPTSEGYFNFRNNKYIYNYTDHLGNVRLSYQKGTSGIEVIEENNYYPFGLKHEGYNSLPGSSVYQYKYNGKELQETGMYDYGARFYMPDLGRWGVVDPLAEKSRRFSPYNYALDNPLMFIDPDGMEAKHIDPSAIFEKNKDGSYKNPKLVQSWNAFATSKEGIAFLKDYASPGQKIAGVEYSDKGGKYHNKGMDLSFDSGKSLANYNKGSFNKAVGITDKISENGRINFRVSIEDRAFTDQTLETLTHELGIHVKLGSMDYFDNKKFDFSSGYESIKGDGYTSSYLNNYYGESTSRSTNVPDHMVDKKTNQAYNLGAPILRSFYQKLNIKRTDAQIKNLYNN</sequence>
<proteinExistence type="predicted"/>
<dbReference type="PANTHER" id="PTHR32305">
    <property type="match status" value="1"/>
</dbReference>
<dbReference type="InterPro" id="IPR050708">
    <property type="entry name" value="T6SS_VgrG/RHS"/>
</dbReference>
<comment type="caution">
    <text evidence="1">The sequence shown here is derived from an EMBL/GenBank/DDBJ whole genome shotgun (WGS) entry which is preliminary data.</text>
</comment>